<dbReference type="EMBL" id="GL883023">
    <property type="protein sequence ID" value="EGG16482.1"/>
    <property type="molecule type" value="Genomic_DNA"/>
</dbReference>
<dbReference type="GeneID" id="14868546"/>
<sequence length="104" mass="11220">MEGQSNSDPPSPTLAPIVQCWISARLPSQLAAPFLPIKAYELDGVISYANSDPMLSREVIRSDDIVMFGPAELSTEHTTTKDPTEILSTISLTMSCDPSVVVIL</sequence>
<evidence type="ECO:0000313" key="2">
    <source>
        <dbReference type="Proteomes" id="UP000007797"/>
    </source>
</evidence>
<organism evidence="1 2">
    <name type="scientific">Cavenderia fasciculata</name>
    <name type="common">Slime mold</name>
    <name type="synonym">Dictyostelium fasciculatum</name>
    <dbReference type="NCBI Taxonomy" id="261658"/>
    <lineage>
        <taxon>Eukaryota</taxon>
        <taxon>Amoebozoa</taxon>
        <taxon>Evosea</taxon>
        <taxon>Eumycetozoa</taxon>
        <taxon>Dictyostelia</taxon>
        <taxon>Acytosteliales</taxon>
        <taxon>Cavenderiaceae</taxon>
        <taxon>Cavenderia</taxon>
    </lineage>
</organism>
<name>F4Q6H2_CACFS</name>
<proteinExistence type="predicted"/>
<protein>
    <submittedName>
        <fullName evidence="1">Uncharacterized protein</fullName>
    </submittedName>
</protein>
<dbReference type="Proteomes" id="UP000007797">
    <property type="component" value="Unassembled WGS sequence"/>
</dbReference>
<gene>
    <name evidence="1" type="ORF">DFA_09020</name>
</gene>
<reference evidence="2" key="1">
    <citation type="journal article" date="2011" name="Genome Res.">
        <title>Phylogeny-wide analysis of social amoeba genomes highlights ancient origins for complex intercellular communication.</title>
        <authorList>
            <person name="Heidel A.J."/>
            <person name="Lawal H.M."/>
            <person name="Felder M."/>
            <person name="Schilde C."/>
            <person name="Helps N.R."/>
            <person name="Tunggal B."/>
            <person name="Rivero F."/>
            <person name="John U."/>
            <person name="Schleicher M."/>
            <person name="Eichinger L."/>
            <person name="Platzer M."/>
            <person name="Noegel A.A."/>
            <person name="Schaap P."/>
            <person name="Gloeckner G."/>
        </authorList>
    </citation>
    <scope>NUCLEOTIDE SEQUENCE [LARGE SCALE GENOMIC DNA]</scope>
    <source>
        <strain evidence="2">SH3</strain>
    </source>
</reference>
<evidence type="ECO:0000313" key="1">
    <source>
        <dbReference type="EMBL" id="EGG16482.1"/>
    </source>
</evidence>
<dbReference type="RefSeq" id="XP_004354882.1">
    <property type="nucleotide sequence ID" value="XM_004354830.1"/>
</dbReference>
<dbReference type="KEGG" id="dfa:DFA_09020"/>
<keyword evidence="2" id="KW-1185">Reference proteome</keyword>
<accession>F4Q6H2</accession>
<dbReference type="AlphaFoldDB" id="F4Q6H2"/>